<dbReference type="EMBL" id="VVIM01000001">
    <property type="protein sequence ID" value="KAB0805699.1"/>
    <property type="molecule type" value="Genomic_DNA"/>
</dbReference>
<organism evidence="1 2">
    <name type="scientific">Photinus pyralis</name>
    <name type="common">Common eastern firefly</name>
    <name type="synonym">Lampyris pyralis</name>
    <dbReference type="NCBI Taxonomy" id="7054"/>
    <lineage>
        <taxon>Eukaryota</taxon>
        <taxon>Metazoa</taxon>
        <taxon>Ecdysozoa</taxon>
        <taxon>Arthropoda</taxon>
        <taxon>Hexapoda</taxon>
        <taxon>Insecta</taxon>
        <taxon>Pterygota</taxon>
        <taxon>Neoptera</taxon>
        <taxon>Endopterygota</taxon>
        <taxon>Coleoptera</taxon>
        <taxon>Polyphaga</taxon>
        <taxon>Elateriformia</taxon>
        <taxon>Elateroidea</taxon>
        <taxon>Lampyridae</taxon>
        <taxon>Lampyrinae</taxon>
        <taxon>Photinus</taxon>
    </lineage>
</organism>
<comment type="caution">
    <text evidence="1">The sequence shown here is derived from an EMBL/GenBank/DDBJ whole genome shotgun (WGS) entry which is preliminary data.</text>
</comment>
<reference evidence="1 2" key="1">
    <citation type="journal article" date="2018" name="Elife">
        <title>Firefly genomes illuminate parallel origins of bioluminescence in beetles.</title>
        <authorList>
            <person name="Fallon T.R."/>
            <person name="Lower S.E."/>
            <person name="Chang C.H."/>
            <person name="Bessho-Uehara M."/>
            <person name="Martin G.J."/>
            <person name="Bewick A.J."/>
            <person name="Behringer M."/>
            <person name="Debat H.J."/>
            <person name="Wong I."/>
            <person name="Day J.C."/>
            <person name="Suvorov A."/>
            <person name="Silva C.J."/>
            <person name="Stanger-Hall K.F."/>
            <person name="Hall D.W."/>
            <person name="Schmitz R.J."/>
            <person name="Nelson D.R."/>
            <person name="Lewis S.M."/>
            <person name="Shigenobu S."/>
            <person name="Bybee S.M."/>
            <person name="Larracuente A.M."/>
            <person name="Oba Y."/>
            <person name="Weng J.K."/>
        </authorList>
    </citation>
    <scope>NUCLEOTIDE SEQUENCE [LARGE SCALE GENOMIC DNA]</scope>
    <source>
        <strain evidence="1">1611_PpyrPB1</strain>
        <tissue evidence="1">Whole body</tissue>
    </source>
</reference>
<dbReference type="InParanoid" id="A0A5N4B7W7"/>
<dbReference type="Proteomes" id="UP000327044">
    <property type="component" value="Unassembled WGS sequence"/>
</dbReference>
<dbReference type="AlphaFoldDB" id="A0A5N4B7W7"/>
<protein>
    <recommendedName>
        <fullName evidence="3">DDE Tnp4 domain-containing protein</fullName>
    </recommendedName>
</protein>
<evidence type="ECO:0008006" key="3">
    <source>
        <dbReference type="Google" id="ProtNLM"/>
    </source>
</evidence>
<evidence type="ECO:0000313" key="2">
    <source>
        <dbReference type="Proteomes" id="UP000327044"/>
    </source>
</evidence>
<sequence>MTRVQNHVKVRYFATGMSFRSLAFTFRVDHYTIGKLVEEVCDALWIKLRATHLGVPNQDRFRQISSKFNARWNFPNCIGCVDGKHIEIKCPPKSGTMYYNYKHFY</sequence>
<keyword evidence="2" id="KW-1185">Reference proteome</keyword>
<gene>
    <name evidence="1" type="ORF">PPYR_02669</name>
</gene>
<proteinExistence type="predicted"/>
<name>A0A5N4B7W7_PHOPY</name>
<accession>A0A5N4B7W7</accession>
<evidence type="ECO:0000313" key="1">
    <source>
        <dbReference type="EMBL" id="KAB0805699.1"/>
    </source>
</evidence>